<reference evidence="5" key="1">
    <citation type="submission" date="2017-09" db="EMBL/GenBank/DDBJ databases">
        <title>Metaegenomics of thermophilic ammonia-oxidizing enrichment culture.</title>
        <authorList>
            <person name="Kato S."/>
            <person name="Suzuki K."/>
        </authorList>
    </citation>
    <scope>NUCLEOTIDE SEQUENCE [LARGE SCALE GENOMIC DNA]</scope>
</reference>
<dbReference type="SUPFAM" id="SSF55811">
    <property type="entry name" value="Nudix"/>
    <property type="match status" value="1"/>
</dbReference>
<name>A0A2H5Y3D8_9CHLR</name>
<sequence>MNRPLIAPSELETLTAQFGPQPHQHATVIGDGWWEEVRRSLSRRRGEVLMVIQRPGGEILVHTKAFYPPEAYRLPTGGIGWEETAWAALYREIDEETGLPVRSAMWWGLITYTLYPSEGAQDRGIPFVSFVFYVRTEGEPRVADRAEQIADFRWVSPEALPEIARRLESLDAPWRGWGAFRAIGHRFVWEHHREQLLLSRIR</sequence>
<keyword evidence="2 4" id="KW-0378">Hydrolase</keyword>
<evidence type="ECO:0000256" key="1">
    <source>
        <dbReference type="ARBA" id="ARBA00001946"/>
    </source>
</evidence>
<dbReference type="Gene3D" id="3.90.79.10">
    <property type="entry name" value="Nucleoside Triphosphate Pyrophosphohydrolase"/>
    <property type="match status" value="1"/>
</dbReference>
<dbReference type="InterPro" id="IPR000086">
    <property type="entry name" value="NUDIX_hydrolase_dom"/>
</dbReference>
<gene>
    <name evidence="4" type="primary">rppH</name>
    <name evidence="4" type="ORF">HRbin22_00179</name>
</gene>
<feature type="domain" description="Nudix hydrolase" evidence="3">
    <location>
        <begin position="42"/>
        <end position="177"/>
    </location>
</feature>
<proteinExistence type="predicted"/>
<dbReference type="PROSITE" id="PS00893">
    <property type="entry name" value="NUDIX_BOX"/>
    <property type="match status" value="1"/>
</dbReference>
<protein>
    <submittedName>
        <fullName evidence="4">RNA pyrophosphohydrolase</fullName>
        <ecNumber evidence="4">3.6.1.-</ecNumber>
    </submittedName>
</protein>
<dbReference type="InterPro" id="IPR015797">
    <property type="entry name" value="NUDIX_hydrolase-like_dom_sf"/>
</dbReference>
<evidence type="ECO:0000256" key="2">
    <source>
        <dbReference type="ARBA" id="ARBA00022801"/>
    </source>
</evidence>
<dbReference type="Pfam" id="PF00293">
    <property type="entry name" value="NUDIX"/>
    <property type="match status" value="1"/>
</dbReference>
<dbReference type="InterPro" id="IPR020084">
    <property type="entry name" value="NUDIX_hydrolase_CS"/>
</dbReference>
<dbReference type="AlphaFoldDB" id="A0A2H5Y3D8"/>
<dbReference type="GO" id="GO:0016787">
    <property type="term" value="F:hydrolase activity"/>
    <property type="evidence" value="ECO:0007669"/>
    <property type="project" value="UniProtKB-KW"/>
</dbReference>
<evidence type="ECO:0000313" key="4">
    <source>
        <dbReference type="EMBL" id="GBD07953.1"/>
    </source>
</evidence>
<accession>A0A2H5Y3D8</accession>
<evidence type="ECO:0000259" key="3">
    <source>
        <dbReference type="PROSITE" id="PS51462"/>
    </source>
</evidence>
<dbReference type="PANTHER" id="PTHR43046">
    <property type="entry name" value="GDP-MANNOSE MANNOSYL HYDROLASE"/>
    <property type="match status" value="1"/>
</dbReference>
<dbReference type="Proteomes" id="UP000236642">
    <property type="component" value="Unassembled WGS sequence"/>
</dbReference>
<dbReference type="EMBL" id="BEHY01000002">
    <property type="protein sequence ID" value="GBD07953.1"/>
    <property type="molecule type" value="Genomic_DNA"/>
</dbReference>
<comment type="cofactor">
    <cofactor evidence="1">
        <name>Mg(2+)</name>
        <dbReference type="ChEBI" id="CHEBI:18420"/>
    </cofactor>
</comment>
<dbReference type="CDD" id="cd02883">
    <property type="entry name" value="NUDIX_Hydrolase"/>
    <property type="match status" value="1"/>
</dbReference>
<dbReference type="PROSITE" id="PS51462">
    <property type="entry name" value="NUDIX"/>
    <property type="match status" value="1"/>
</dbReference>
<comment type="caution">
    <text evidence="4">The sequence shown here is derived from an EMBL/GenBank/DDBJ whole genome shotgun (WGS) entry which is preliminary data.</text>
</comment>
<evidence type="ECO:0000313" key="5">
    <source>
        <dbReference type="Proteomes" id="UP000236642"/>
    </source>
</evidence>
<organism evidence="4 5">
    <name type="scientific">Candidatus Thermoflexus japonica</name>
    <dbReference type="NCBI Taxonomy" id="2035417"/>
    <lineage>
        <taxon>Bacteria</taxon>
        <taxon>Bacillati</taxon>
        <taxon>Chloroflexota</taxon>
        <taxon>Thermoflexia</taxon>
        <taxon>Thermoflexales</taxon>
        <taxon>Thermoflexaceae</taxon>
        <taxon>Thermoflexus</taxon>
    </lineage>
</organism>
<dbReference type="EC" id="3.6.1.-" evidence="4"/>
<dbReference type="PANTHER" id="PTHR43046:SF14">
    <property type="entry name" value="MUTT_NUDIX FAMILY PROTEIN"/>
    <property type="match status" value="1"/>
</dbReference>